<dbReference type="AlphaFoldDB" id="A0A6G6WG98"/>
<keyword evidence="2" id="KW-1185">Reference proteome</keyword>
<name>A0A6G6WG98_9ACTN</name>
<evidence type="ECO:0000313" key="1">
    <source>
        <dbReference type="EMBL" id="QIG44371.1"/>
    </source>
</evidence>
<dbReference type="InterPro" id="IPR034660">
    <property type="entry name" value="DinB/YfiT-like"/>
</dbReference>
<dbReference type="Gene3D" id="1.20.120.450">
    <property type="entry name" value="dinb family like domain"/>
    <property type="match status" value="1"/>
</dbReference>
<proteinExistence type="predicted"/>
<dbReference type="Pfam" id="PF04978">
    <property type="entry name" value="MST"/>
    <property type="match status" value="1"/>
</dbReference>
<dbReference type="InterPro" id="IPR007061">
    <property type="entry name" value="MST-like"/>
</dbReference>
<protein>
    <submittedName>
        <fullName evidence="1">DUF664 domain-containing protein</fullName>
    </submittedName>
</protein>
<dbReference type="RefSeq" id="WP_165235662.1">
    <property type="nucleotide sequence ID" value="NZ_CP049257.1"/>
</dbReference>
<dbReference type="KEGG" id="nano:G5V58_17715"/>
<accession>A0A6G6WG98</accession>
<reference evidence="1 2" key="1">
    <citation type="submission" date="2020-02" db="EMBL/GenBank/DDBJ databases">
        <title>Full genome sequence of Nocardioides sp. R-3366.</title>
        <authorList>
            <person name="Im W.-T."/>
        </authorList>
    </citation>
    <scope>NUCLEOTIDE SEQUENCE [LARGE SCALE GENOMIC DNA]</scope>
    <source>
        <strain evidence="1 2">R-3366</strain>
    </source>
</reference>
<evidence type="ECO:0000313" key="2">
    <source>
        <dbReference type="Proteomes" id="UP000502996"/>
    </source>
</evidence>
<dbReference type="SUPFAM" id="SSF109854">
    <property type="entry name" value="DinB/YfiT-like putative metalloenzymes"/>
    <property type="match status" value="1"/>
</dbReference>
<dbReference type="EMBL" id="CP049257">
    <property type="protein sequence ID" value="QIG44371.1"/>
    <property type="molecule type" value="Genomic_DNA"/>
</dbReference>
<sequence length="163" mass="18102">MTESQREVVPRVAGTEKEIALSFLRFARHCLVKKTEGLDEEQLRRRLVGSETTLLGLVQHVTAGERWWFGHHVAGEPRWADVDFAMVVSEDRSPAEVFAAFDAAVAASEEIMARADLDDPLRVLVDGHQLSVRWAVAHTTSEIARHAGHADVLRELVDGVTGR</sequence>
<organism evidence="1 2">
    <name type="scientific">Nocardioides anomalus</name>
    <dbReference type="NCBI Taxonomy" id="2712223"/>
    <lineage>
        <taxon>Bacteria</taxon>
        <taxon>Bacillati</taxon>
        <taxon>Actinomycetota</taxon>
        <taxon>Actinomycetes</taxon>
        <taxon>Propionibacteriales</taxon>
        <taxon>Nocardioidaceae</taxon>
        <taxon>Nocardioides</taxon>
    </lineage>
</organism>
<gene>
    <name evidence="1" type="ORF">G5V58_17715</name>
</gene>
<dbReference type="Proteomes" id="UP000502996">
    <property type="component" value="Chromosome"/>
</dbReference>